<sequence length="332" mass="36277">MVKSRKTLSVIAASAILALAGCTSAQETGSSNPESETSSQSASAIKTIEDNFGSHEVKTPAESIVVTDNRSFEILDAWGVNLAAAPKQLIPSTIENYKNNDEIVDIGNHKEPDLEAMAAVNPDLIINGQRFSQYYEDIKKLNPDATLLEFEPRDGEPVDEELKRQTLALGEVFEKQDEAQKLVDDFDKAKARAKEAYDSEQTVMAVNVSGGEIGYVAPEKGRFFGPIFEWIGMKPALEVENASDDHQGDDISVEAIAESNPDWVLVLDRDAAVKSDATPAEQVLKDNAALQNVSAFKDNHLVFAPGDTYTNENIITYTETLNSMADEFEKAK</sequence>
<dbReference type="Pfam" id="PF01497">
    <property type="entry name" value="Peripla_BP_2"/>
    <property type="match status" value="1"/>
</dbReference>
<reference evidence="7 8" key="1">
    <citation type="submission" date="2020-09" db="EMBL/GenBank/DDBJ databases">
        <title>Investigation of environmental microbes.</title>
        <authorList>
            <person name="Ou Y."/>
            <person name="Kang Q."/>
        </authorList>
    </citation>
    <scope>NUCLEOTIDE SEQUENCE [LARGE SCALE GENOMIC DNA]</scope>
    <source>
        <strain evidence="7 8">KJZ-14</strain>
    </source>
</reference>
<dbReference type="PROSITE" id="PS51257">
    <property type="entry name" value="PROKAR_LIPOPROTEIN"/>
    <property type="match status" value="1"/>
</dbReference>
<dbReference type="EMBL" id="CP061539">
    <property type="protein sequence ID" value="QNV38878.1"/>
    <property type="molecule type" value="Genomic_DNA"/>
</dbReference>
<dbReference type="KEGG" id="rter:IDM49_06935"/>
<proteinExistence type="inferred from homology"/>
<dbReference type="Proteomes" id="UP000516404">
    <property type="component" value="Chromosome"/>
</dbReference>
<comment type="similarity">
    <text evidence="2">Belongs to the bacterial solute-binding protein 8 family.</text>
</comment>
<dbReference type="AlphaFoldDB" id="A0A7H2BGT2"/>
<dbReference type="InterPro" id="IPR002491">
    <property type="entry name" value="ABC_transptr_periplasmic_BD"/>
</dbReference>
<keyword evidence="3" id="KW-0813">Transport</keyword>
<dbReference type="GO" id="GO:1901678">
    <property type="term" value="P:iron coordination entity transport"/>
    <property type="evidence" value="ECO:0007669"/>
    <property type="project" value="UniProtKB-ARBA"/>
</dbReference>
<comment type="subcellular location">
    <subcellularLocation>
        <location evidence="1">Cell envelope</location>
    </subcellularLocation>
</comment>
<dbReference type="PANTHER" id="PTHR30532">
    <property type="entry name" value="IRON III DICITRATE-BINDING PERIPLASMIC PROTEIN"/>
    <property type="match status" value="1"/>
</dbReference>
<evidence type="ECO:0000256" key="4">
    <source>
        <dbReference type="ARBA" id="ARBA00022729"/>
    </source>
</evidence>
<dbReference type="GO" id="GO:0030288">
    <property type="term" value="C:outer membrane-bounded periplasmic space"/>
    <property type="evidence" value="ECO:0007669"/>
    <property type="project" value="TreeGrafter"/>
</dbReference>
<dbReference type="PANTHER" id="PTHR30532:SF28">
    <property type="entry name" value="PETROBACTIN-BINDING PROTEIN YCLQ"/>
    <property type="match status" value="1"/>
</dbReference>
<keyword evidence="8" id="KW-1185">Reference proteome</keyword>
<protein>
    <submittedName>
        <fullName evidence="7">ABC transporter substrate-binding protein</fullName>
    </submittedName>
</protein>
<evidence type="ECO:0000313" key="8">
    <source>
        <dbReference type="Proteomes" id="UP000516404"/>
    </source>
</evidence>
<organism evidence="7 8">
    <name type="scientific">Rothia terrae</name>
    <dbReference type="NCBI Taxonomy" id="396015"/>
    <lineage>
        <taxon>Bacteria</taxon>
        <taxon>Bacillati</taxon>
        <taxon>Actinomycetota</taxon>
        <taxon>Actinomycetes</taxon>
        <taxon>Micrococcales</taxon>
        <taxon>Micrococcaceae</taxon>
        <taxon>Rothia</taxon>
    </lineage>
</organism>
<keyword evidence="4 5" id="KW-0732">Signal</keyword>
<dbReference type="Gene3D" id="3.40.50.1980">
    <property type="entry name" value="Nitrogenase molybdenum iron protein domain"/>
    <property type="match status" value="2"/>
</dbReference>
<evidence type="ECO:0000313" key="7">
    <source>
        <dbReference type="EMBL" id="QNV38878.1"/>
    </source>
</evidence>
<evidence type="ECO:0000256" key="5">
    <source>
        <dbReference type="SAM" id="SignalP"/>
    </source>
</evidence>
<feature type="chain" id="PRO_5028847751" evidence="5">
    <location>
        <begin position="26"/>
        <end position="332"/>
    </location>
</feature>
<name>A0A7H2BGT2_9MICC</name>
<dbReference type="PROSITE" id="PS50983">
    <property type="entry name" value="FE_B12_PBP"/>
    <property type="match status" value="1"/>
</dbReference>
<dbReference type="SUPFAM" id="SSF53807">
    <property type="entry name" value="Helical backbone' metal receptor"/>
    <property type="match status" value="1"/>
</dbReference>
<dbReference type="InterPro" id="IPR051313">
    <property type="entry name" value="Bact_iron-sidero_bind"/>
</dbReference>
<gene>
    <name evidence="7" type="ORF">IDM49_06935</name>
</gene>
<evidence type="ECO:0000259" key="6">
    <source>
        <dbReference type="PROSITE" id="PS50983"/>
    </source>
</evidence>
<evidence type="ECO:0000256" key="1">
    <source>
        <dbReference type="ARBA" id="ARBA00004196"/>
    </source>
</evidence>
<feature type="domain" description="Fe/B12 periplasmic-binding" evidence="6">
    <location>
        <begin position="63"/>
        <end position="332"/>
    </location>
</feature>
<feature type="signal peptide" evidence="5">
    <location>
        <begin position="1"/>
        <end position="25"/>
    </location>
</feature>
<evidence type="ECO:0000256" key="2">
    <source>
        <dbReference type="ARBA" id="ARBA00008814"/>
    </source>
</evidence>
<evidence type="ECO:0000256" key="3">
    <source>
        <dbReference type="ARBA" id="ARBA00022448"/>
    </source>
</evidence>
<accession>A0A7H2BGT2</accession>